<proteinExistence type="predicted"/>
<evidence type="ECO:0000313" key="3">
    <source>
        <dbReference type="Proteomes" id="UP001474120"/>
    </source>
</evidence>
<evidence type="ECO:0000256" key="1">
    <source>
        <dbReference type="SAM" id="SignalP"/>
    </source>
</evidence>
<dbReference type="Proteomes" id="UP001474120">
    <property type="component" value="Unassembled WGS sequence"/>
</dbReference>
<dbReference type="EMBL" id="JBCDNA010000003">
    <property type="protein sequence ID" value="MEL4456770.1"/>
    <property type="molecule type" value="Genomic_DNA"/>
</dbReference>
<reference evidence="2 3" key="1">
    <citation type="submission" date="2024-04" db="EMBL/GenBank/DDBJ databases">
        <title>whole genome sequencing of Lutimonas vermicola strain IMCC1616.</title>
        <authorList>
            <person name="Bae S.S."/>
        </authorList>
    </citation>
    <scope>NUCLEOTIDE SEQUENCE [LARGE SCALE GENOMIC DNA]</scope>
    <source>
        <strain evidence="2 3">IMCC1616</strain>
    </source>
</reference>
<organism evidence="2 3">
    <name type="scientific">Lutimonas vermicola</name>
    <dbReference type="NCBI Taxonomy" id="414288"/>
    <lineage>
        <taxon>Bacteria</taxon>
        <taxon>Pseudomonadati</taxon>
        <taxon>Bacteroidota</taxon>
        <taxon>Flavobacteriia</taxon>
        <taxon>Flavobacteriales</taxon>
        <taxon>Flavobacteriaceae</taxon>
        <taxon>Lutimonas</taxon>
    </lineage>
</organism>
<dbReference type="InterPro" id="IPR035923">
    <property type="entry name" value="TT1751-like_sf"/>
</dbReference>
<comment type="caution">
    <text evidence="2">The sequence shown here is derived from an EMBL/GenBank/DDBJ whole genome shotgun (WGS) entry which is preliminary data.</text>
</comment>
<dbReference type="RefSeq" id="WP_342160936.1">
    <property type="nucleotide sequence ID" value="NZ_JBCDNA010000003.1"/>
</dbReference>
<keyword evidence="3" id="KW-1185">Reference proteome</keyword>
<dbReference type="Gene3D" id="3.30.310.70">
    <property type="entry name" value="TT1751-like domain"/>
    <property type="match status" value="1"/>
</dbReference>
<sequence length="296" mass="33235">MKKSIFHLSIIVILFSFNLDAQEISPYVSVGETPNSLEQTEKSVVDALVKSGFEILGQYHAENNQTLKVIVYSRKDLQQITLKVKDRGALAAALKVGLKADGPGTHISYINPEYLFQAYLRNSYDAHAKGLEKVTADVKAALSPLGNENREFGGSMTVEELREYHYKIMMPYFSDPVTLKEFGSFEEGVKTIEKNLKSKKGNAELVYSLKFNDQKTAVFGIGFLDDEKGEKQFLPIIGESHLAAMPYEIIIQGKTATMLHGRYRLAVHWPELSMSTFMKIRSTPGDYKDLFEGLCE</sequence>
<feature type="chain" id="PRO_5047300017" evidence="1">
    <location>
        <begin position="22"/>
        <end position="296"/>
    </location>
</feature>
<gene>
    <name evidence="2" type="ORF">AABB81_12750</name>
</gene>
<evidence type="ECO:0000313" key="2">
    <source>
        <dbReference type="EMBL" id="MEL4456770.1"/>
    </source>
</evidence>
<accession>A0ABU9L2U4</accession>
<protein>
    <submittedName>
        <fullName evidence="2">Uncharacterized protein</fullName>
    </submittedName>
</protein>
<keyword evidence="1" id="KW-0732">Signal</keyword>
<dbReference type="SUPFAM" id="SSF103247">
    <property type="entry name" value="TT1751-like"/>
    <property type="match status" value="1"/>
</dbReference>
<name>A0ABU9L2U4_9FLAO</name>
<feature type="signal peptide" evidence="1">
    <location>
        <begin position="1"/>
        <end position="21"/>
    </location>
</feature>